<feature type="region of interest" description="Disordered" evidence="2">
    <location>
        <begin position="262"/>
        <end position="310"/>
    </location>
</feature>
<keyword evidence="1" id="KW-0862">Zinc</keyword>
<dbReference type="PANTHER" id="PTHR25462:SF305">
    <property type="entry name" value="RING-TYPE DOMAIN-CONTAINING PROTEIN"/>
    <property type="match status" value="1"/>
</dbReference>
<evidence type="ECO:0000256" key="1">
    <source>
        <dbReference type="PROSITE-ProRule" id="PRU00024"/>
    </source>
</evidence>
<dbReference type="SMART" id="SM00336">
    <property type="entry name" value="BBOX"/>
    <property type="match status" value="2"/>
</dbReference>
<gene>
    <name evidence="4" type="ORF">MGAL_10B019668</name>
</gene>
<feature type="domain" description="B box-type" evidence="3">
    <location>
        <begin position="59"/>
        <end position="98"/>
    </location>
</feature>
<feature type="domain" description="B box-type" evidence="3">
    <location>
        <begin position="4"/>
        <end position="50"/>
    </location>
</feature>
<keyword evidence="5" id="KW-1185">Reference proteome</keyword>
<dbReference type="PANTHER" id="PTHR25462">
    <property type="entry name" value="BONUS, ISOFORM C-RELATED"/>
    <property type="match status" value="1"/>
</dbReference>
<evidence type="ECO:0000313" key="5">
    <source>
        <dbReference type="Proteomes" id="UP000596742"/>
    </source>
</evidence>
<accession>A0A8B6G2F7</accession>
<protein>
    <recommendedName>
        <fullName evidence="3">B box-type domain-containing protein</fullName>
    </recommendedName>
</protein>
<dbReference type="GO" id="GO:0061630">
    <property type="term" value="F:ubiquitin protein ligase activity"/>
    <property type="evidence" value="ECO:0007669"/>
    <property type="project" value="TreeGrafter"/>
</dbReference>
<dbReference type="GO" id="GO:0008270">
    <property type="term" value="F:zinc ion binding"/>
    <property type="evidence" value="ECO:0007669"/>
    <property type="project" value="UniProtKB-KW"/>
</dbReference>
<feature type="compositionally biased region" description="Basic and acidic residues" evidence="2">
    <location>
        <begin position="272"/>
        <end position="282"/>
    </location>
</feature>
<dbReference type="PROSITE" id="PS50119">
    <property type="entry name" value="ZF_BBOX"/>
    <property type="match status" value="2"/>
</dbReference>
<keyword evidence="1" id="KW-0479">Metal-binding</keyword>
<dbReference type="Pfam" id="PF00643">
    <property type="entry name" value="zf-B_box"/>
    <property type="match status" value="2"/>
</dbReference>
<dbReference type="OrthoDB" id="6137082at2759"/>
<dbReference type="AlphaFoldDB" id="A0A8B6G2F7"/>
<dbReference type="Proteomes" id="UP000596742">
    <property type="component" value="Unassembled WGS sequence"/>
</dbReference>
<proteinExistence type="predicted"/>
<dbReference type="Gene3D" id="3.30.160.60">
    <property type="entry name" value="Classic Zinc Finger"/>
    <property type="match status" value="1"/>
</dbReference>
<organism evidence="4 5">
    <name type="scientific">Mytilus galloprovincialis</name>
    <name type="common">Mediterranean mussel</name>
    <dbReference type="NCBI Taxonomy" id="29158"/>
    <lineage>
        <taxon>Eukaryota</taxon>
        <taxon>Metazoa</taxon>
        <taxon>Spiralia</taxon>
        <taxon>Lophotrochozoa</taxon>
        <taxon>Mollusca</taxon>
        <taxon>Bivalvia</taxon>
        <taxon>Autobranchia</taxon>
        <taxon>Pteriomorphia</taxon>
        <taxon>Mytilida</taxon>
        <taxon>Mytiloidea</taxon>
        <taxon>Mytilidae</taxon>
        <taxon>Mytilinae</taxon>
        <taxon>Mytilus</taxon>
    </lineage>
</organism>
<reference evidence="4" key="1">
    <citation type="submission" date="2018-11" db="EMBL/GenBank/DDBJ databases">
        <authorList>
            <person name="Alioto T."/>
            <person name="Alioto T."/>
        </authorList>
    </citation>
    <scope>NUCLEOTIDE SEQUENCE</scope>
</reference>
<dbReference type="InterPro" id="IPR047153">
    <property type="entry name" value="TRIM45/56/19-like"/>
</dbReference>
<dbReference type="InterPro" id="IPR000315">
    <property type="entry name" value="Znf_B-box"/>
</dbReference>
<evidence type="ECO:0000313" key="4">
    <source>
        <dbReference type="EMBL" id="VDI57728.1"/>
    </source>
</evidence>
<dbReference type="SUPFAM" id="SSF57845">
    <property type="entry name" value="B-box zinc-binding domain"/>
    <property type="match status" value="1"/>
</dbReference>
<sequence>MAQKSTSKCSLCGVNNGIYFCYECRKALCRSCRTPHDNIPASKNHTVTDLKSVDRTAFQNLSNCTVHNIDFTLYCTQCKVTICGKCVTKHNRHDISHIDQIVDEMRKEAEIQVEKMGEKLSKSSMIMSRVEKENLPEIENQAKFISNEIEVARKDIHHVINSIADVKITEIEDFKTLEKDQLKLNLAKRKQIHFRCSNLHSSLQQLLNEKHAITFLNAYQNLKGDFMEFQDVELGSIEVKQQPHFDKTLFIEDITQTLNTTQLQKRTSTKSPKHDTIKESKTKLSSVPKPPGRLKQTRKKDRSTFQRNNSDEYQESLEFIFTAPSPEKLEEEWFSKIGQLIHK</sequence>
<comment type="caution">
    <text evidence="4">The sequence shown here is derived from an EMBL/GenBank/DDBJ whole genome shotgun (WGS) entry which is preliminary data.</text>
</comment>
<dbReference type="GO" id="GO:0005654">
    <property type="term" value="C:nucleoplasm"/>
    <property type="evidence" value="ECO:0007669"/>
    <property type="project" value="TreeGrafter"/>
</dbReference>
<keyword evidence="1" id="KW-0863">Zinc-finger</keyword>
<evidence type="ECO:0000256" key="2">
    <source>
        <dbReference type="SAM" id="MobiDB-lite"/>
    </source>
</evidence>
<name>A0A8B6G2F7_MYTGA</name>
<evidence type="ECO:0000259" key="3">
    <source>
        <dbReference type="PROSITE" id="PS50119"/>
    </source>
</evidence>
<dbReference type="EMBL" id="UYJE01007766">
    <property type="protein sequence ID" value="VDI57728.1"/>
    <property type="molecule type" value="Genomic_DNA"/>
</dbReference>
<dbReference type="CDD" id="cd19757">
    <property type="entry name" value="Bbox1"/>
    <property type="match status" value="1"/>
</dbReference>